<dbReference type="Gene3D" id="3.30.70.270">
    <property type="match status" value="1"/>
</dbReference>
<dbReference type="CDD" id="cd01949">
    <property type="entry name" value="GGDEF"/>
    <property type="match status" value="1"/>
</dbReference>
<dbReference type="InterPro" id="IPR029787">
    <property type="entry name" value="Nucleotide_cyclase"/>
</dbReference>
<dbReference type="SUPFAM" id="SSF55781">
    <property type="entry name" value="GAF domain-like"/>
    <property type="match status" value="1"/>
</dbReference>
<dbReference type="EMBL" id="CYYW01000002">
    <property type="protein sequence ID" value="CUN52280.1"/>
    <property type="molecule type" value="Genomic_DNA"/>
</dbReference>
<dbReference type="InterPro" id="IPR000160">
    <property type="entry name" value="GGDEF_dom"/>
</dbReference>
<protein>
    <submittedName>
        <fullName evidence="2">Probable diguanylate cyclase YdaM</fullName>
        <ecNumber evidence="2">2.7.7.65</ecNumber>
    </submittedName>
</protein>
<dbReference type="GO" id="GO:1902201">
    <property type="term" value="P:negative regulation of bacterial-type flagellum-dependent cell motility"/>
    <property type="evidence" value="ECO:0007669"/>
    <property type="project" value="TreeGrafter"/>
</dbReference>
<proteinExistence type="predicted"/>
<dbReference type="GO" id="GO:0043709">
    <property type="term" value="P:cell adhesion involved in single-species biofilm formation"/>
    <property type="evidence" value="ECO:0007669"/>
    <property type="project" value="TreeGrafter"/>
</dbReference>
<name>A0A173XM10_9FIRM</name>
<dbReference type="RefSeq" id="WP_055222982.1">
    <property type="nucleotide sequence ID" value="NZ_CYYW01000002.1"/>
</dbReference>
<dbReference type="InterPro" id="IPR050469">
    <property type="entry name" value="Diguanylate_Cyclase"/>
</dbReference>
<dbReference type="Gene3D" id="3.30.450.40">
    <property type="match status" value="1"/>
</dbReference>
<dbReference type="SMART" id="SM00267">
    <property type="entry name" value="GGDEF"/>
    <property type="match status" value="1"/>
</dbReference>
<dbReference type="PANTHER" id="PTHR45138:SF9">
    <property type="entry name" value="DIGUANYLATE CYCLASE DGCM-RELATED"/>
    <property type="match status" value="1"/>
</dbReference>
<sequence>MKTVIKYELTLNKAMRSALSYGTPDEQIDEFIRYLGRHIGADRIYIFEDCPKKNITKNTYEWCADAVKPEIDNLQNVPMELIGWWYDLFEQKKNVIIDDMEDIKETHPDSYELLSGQNIHRLVVAPFRYKDEISGFFGVDNPPDTDSMGLALFLDMMSTLIISMIKIRDTHNTKTRKARFMGYAAFAQIYIFIHYINVQTHLYEVIKNTDNGFRDTTDGSFEIHIKKLLKNCCANEYLSKELAFVDIDTIEERLDGRSSIVSEFYGTAFGWCRGRFIPVDYDNDGRLLHVIYCIESIEEQKERENSLLSMAQTDLMTGIYNRGHGESLIEQLLHNKVKGMMCIIDCDKFKSINDTYGHSVGDDVIIAIAHTLQNICRKNDIIMRLGGDEFAMYFPGVTEKKNANEIFERIFKRTEKLNIKALGDRRITLSLGACFYDGIADISYDSLYCKADEAMYKSKKQGGFCATIYEP</sequence>
<dbReference type="InterPro" id="IPR029016">
    <property type="entry name" value="GAF-like_dom_sf"/>
</dbReference>
<evidence type="ECO:0000259" key="1">
    <source>
        <dbReference type="PROSITE" id="PS50887"/>
    </source>
</evidence>
<evidence type="ECO:0000313" key="2">
    <source>
        <dbReference type="EMBL" id="CUN52280.1"/>
    </source>
</evidence>
<dbReference type="PANTHER" id="PTHR45138">
    <property type="entry name" value="REGULATORY COMPONENTS OF SENSORY TRANSDUCTION SYSTEM"/>
    <property type="match status" value="1"/>
</dbReference>
<dbReference type="GO" id="GO:0052621">
    <property type="term" value="F:diguanylate cyclase activity"/>
    <property type="evidence" value="ECO:0007669"/>
    <property type="project" value="UniProtKB-EC"/>
</dbReference>
<dbReference type="Proteomes" id="UP000095384">
    <property type="component" value="Unassembled WGS sequence"/>
</dbReference>
<dbReference type="InterPro" id="IPR043128">
    <property type="entry name" value="Rev_trsase/Diguanyl_cyclase"/>
</dbReference>
<dbReference type="EC" id="2.7.7.65" evidence="2"/>
<feature type="domain" description="GGDEF" evidence="1">
    <location>
        <begin position="337"/>
        <end position="471"/>
    </location>
</feature>
<organism evidence="2 3">
    <name type="scientific">Agathobacter rectalis</name>
    <dbReference type="NCBI Taxonomy" id="39491"/>
    <lineage>
        <taxon>Bacteria</taxon>
        <taxon>Bacillati</taxon>
        <taxon>Bacillota</taxon>
        <taxon>Clostridia</taxon>
        <taxon>Lachnospirales</taxon>
        <taxon>Lachnospiraceae</taxon>
        <taxon>Agathobacter</taxon>
    </lineage>
</organism>
<gene>
    <name evidence="2" type="primary">ydaM_2</name>
    <name evidence="2" type="ORF">ERS852417_00489</name>
</gene>
<evidence type="ECO:0000313" key="3">
    <source>
        <dbReference type="Proteomes" id="UP000095384"/>
    </source>
</evidence>
<dbReference type="Pfam" id="PF00990">
    <property type="entry name" value="GGDEF"/>
    <property type="match status" value="1"/>
</dbReference>
<dbReference type="AlphaFoldDB" id="A0A173XM10"/>
<keyword evidence="2" id="KW-0548">Nucleotidyltransferase</keyword>
<reference evidence="2 3" key="1">
    <citation type="submission" date="2015-09" db="EMBL/GenBank/DDBJ databases">
        <authorList>
            <consortium name="Pathogen Informatics"/>
        </authorList>
    </citation>
    <scope>NUCLEOTIDE SEQUENCE [LARGE SCALE GENOMIC DNA]</scope>
    <source>
        <strain evidence="2 3">2789STDY5608860</strain>
    </source>
</reference>
<dbReference type="PROSITE" id="PS50887">
    <property type="entry name" value="GGDEF"/>
    <property type="match status" value="1"/>
</dbReference>
<dbReference type="SUPFAM" id="SSF55073">
    <property type="entry name" value="Nucleotide cyclase"/>
    <property type="match status" value="1"/>
</dbReference>
<dbReference type="GO" id="GO:0005886">
    <property type="term" value="C:plasma membrane"/>
    <property type="evidence" value="ECO:0007669"/>
    <property type="project" value="TreeGrafter"/>
</dbReference>
<dbReference type="NCBIfam" id="TIGR00254">
    <property type="entry name" value="GGDEF"/>
    <property type="match status" value="1"/>
</dbReference>
<accession>A0A173XM10</accession>
<keyword evidence="2" id="KW-0808">Transferase</keyword>